<dbReference type="Pfam" id="PF00563">
    <property type="entry name" value="EAL"/>
    <property type="match status" value="1"/>
</dbReference>
<keyword evidence="7" id="KW-1185">Reference proteome</keyword>
<dbReference type="InterPro" id="IPR052155">
    <property type="entry name" value="Biofilm_reg_signaling"/>
</dbReference>
<dbReference type="InterPro" id="IPR043128">
    <property type="entry name" value="Rev_trsase/Diguanyl_cyclase"/>
</dbReference>
<evidence type="ECO:0000313" key="7">
    <source>
        <dbReference type="Proteomes" id="UP000481037"/>
    </source>
</evidence>
<dbReference type="Gene3D" id="3.20.20.450">
    <property type="entry name" value="EAL domain"/>
    <property type="match status" value="1"/>
</dbReference>
<gene>
    <name evidence="6" type="ORF">GJ697_12825</name>
</gene>
<accession>A0A6L5QG14</accession>
<evidence type="ECO:0000259" key="4">
    <source>
        <dbReference type="PROSITE" id="PS50883"/>
    </source>
</evidence>
<dbReference type="InterPro" id="IPR035919">
    <property type="entry name" value="EAL_sf"/>
</dbReference>
<dbReference type="SUPFAM" id="SSF141868">
    <property type="entry name" value="EAL domain-like"/>
    <property type="match status" value="1"/>
</dbReference>
<dbReference type="SUPFAM" id="SSF55073">
    <property type="entry name" value="Nucleotide cyclase"/>
    <property type="match status" value="1"/>
</dbReference>
<dbReference type="CDD" id="cd01948">
    <property type="entry name" value="EAL"/>
    <property type="match status" value="1"/>
</dbReference>
<dbReference type="SMART" id="SM00267">
    <property type="entry name" value="GGDEF"/>
    <property type="match status" value="1"/>
</dbReference>
<dbReference type="PANTHER" id="PTHR44757">
    <property type="entry name" value="DIGUANYLATE CYCLASE DGCP"/>
    <property type="match status" value="1"/>
</dbReference>
<dbReference type="NCBIfam" id="TIGR00254">
    <property type="entry name" value="GGDEF"/>
    <property type="match status" value="1"/>
</dbReference>
<dbReference type="PANTHER" id="PTHR44757:SF2">
    <property type="entry name" value="BIOFILM ARCHITECTURE MAINTENANCE PROTEIN MBAA"/>
    <property type="match status" value="1"/>
</dbReference>
<dbReference type="CDD" id="cd00130">
    <property type="entry name" value="PAS"/>
    <property type="match status" value="1"/>
</dbReference>
<dbReference type="PROSITE" id="PS50113">
    <property type="entry name" value="PAC"/>
    <property type="match status" value="1"/>
</dbReference>
<dbReference type="InterPro" id="IPR029787">
    <property type="entry name" value="Nucleotide_cyclase"/>
</dbReference>
<evidence type="ECO:0000259" key="5">
    <source>
        <dbReference type="PROSITE" id="PS50887"/>
    </source>
</evidence>
<feature type="domain" description="EAL" evidence="4">
    <location>
        <begin position="652"/>
        <end position="906"/>
    </location>
</feature>
<dbReference type="PROSITE" id="PS50112">
    <property type="entry name" value="PAS"/>
    <property type="match status" value="1"/>
</dbReference>
<evidence type="ECO:0000256" key="1">
    <source>
        <dbReference type="SAM" id="Phobius"/>
    </source>
</evidence>
<dbReference type="AlphaFoldDB" id="A0A6L5QG14"/>
<dbReference type="Proteomes" id="UP000481037">
    <property type="component" value="Unassembled WGS sequence"/>
</dbReference>
<dbReference type="Pfam" id="PF00990">
    <property type="entry name" value="GGDEF"/>
    <property type="match status" value="1"/>
</dbReference>
<evidence type="ECO:0000313" key="6">
    <source>
        <dbReference type="EMBL" id="MRX08724.1"/>
    </source>
</evidence>
<sequence length="923" mass="101762">MLNQGGVMFVRQYKKLPAFRTVAVEWLMLGFVLVLSGLLIAYFVWNERGLLMASNVERMRLQTLIIDENLSHQLEGVRSALDSVRDTLRAGGNCAVECRRTLLQSLKRAMPGVRALLVVDRKGDIVMSDDDLRDSRLDDHDYTSRVERMRDPDTMYLSQPYENTPGIFNIKLSLGLTGADGRNAGAVSAILNPEYFDAVMRSALYAPDMNSAITEDSGRRILFVPADPAAMRNTSAAPDPFFVRHQASRRAETVLDGATASGEQRLVVQRTMLLRGLGLDKTLVVSLGRNQALIASGWHSMAWTSGVAWLVFGITSSGALLLVQRRRQVLDDLAAAREDEQAAAAEKVELALNGANLGLWEWNMGADRTTVDGRAAAMLGYTLEELNAGALNWRDMVKPDDMQGIEAALAAHLADSSRSFEAEYRLRHRSGHWIWVQSRGRVVERDADGKPLRMLGTRMDISARKLAEAEIAHLAFYDGLTNLPNRRLLLDRLHHAIAKTARNNIHGAVLFVDLDNFKSLNDTMGHDMGDRLLEMVAFRLTEVTRETDTVARLGGDEFVILLEDLGADQQQAMGNAAAVAGKVLDSLSRCYTLDAHELRSTPSIGVVLFGAEHHTINDLLRQADMAMYEAKAAGRATFRFFDPHMQVALDASATLEADLRFALQRDELRLYYQPVVDGSGRVTGVEALLRWQHPQRGLIAPGEFIPQAEKSGLIVELGDWVLAAACRQLVGWSATADSAHLTMAVNVSARQFRQPAFVDQVLAVLERTGADPRLLKLELTESMLLTDMDDVIAKMTTLKAHGVGFALDDFGTGYSSLSYLKLLPIDQLKIDRSFVHDMLHTRHASSIVRAIITLAYSMDLAVVAEGVETREQWSALEAFGCNAFQGYLFGRAVPLDELAVLPDGGAYCTPCELLPAAMLDMSI</sequence>
<proteinExistence type="predicted"/>
<dbReference type="Gene3D" id="3.30.450.20">
    <property type="entry name" value="PAS domain"/>
    <property type="match status" value="2"/>
</dbReference>
<organism evidence="6 7">
    <name type="scientific">Duganella alba</name>
    <dbReference type="NCBI Taxonomy" id="2666081"/>
    <lineage>
        <taxon>Bacteria</taxon>
        <taxon>Pseudomonadati</taxon>
        <taxon>Pseudomonadota</taxon>
        <taxon>Betaproteobacteria</taxon>
        <taxon>Burkholderiales</taxon>
        <taxon>Oxalobacteraceae</taxon>
        <taxon>Telluria group</taxon>
        <taxon>Duganella</taxon>
    </lineage>
</organism>
<dbReference type="InterPro" id="IPR035965">
    <property type="entry name" value="PAS-like_dom_sf"/>
</dbReference>
<protein>
    <submittedName>
        <fullName evidence="6">EAL domain-containing protein</fullName>
    </submittedName>
</protein>
<dbReference type="CDD" id="cd01949">
    <property type="entry name" value="GGDEF"/>
    <property type="match status" value="1"/>
</dbReference>
<feature type="domain" description="PAC" evidence="3">
    <location>
        <begin position="420"/>
        <end position="473"/>
    </location>
</feature>
<dbReference type="SMART" id="SM00052">
    <property type="entry name" value="EAL"/>
    <property type="match status" value="1"/>
</dbReference>
<evidence type="ECO:0000259" key="2">
    <source>
        <dbReference type="PROSITE" id="PS50112"/>
    </source>
</evidence>
<keyword evidence="1" id="KW-0812">Transmembrane</keyword>
<dbReference type="PROSITE" id="PS50887">
    <property type="entry name" value="GGDEF"/>
    <property type="match status" value="1"/>
</dbReference>
<dbReference type="EMBL" id="WKJM01000009">
    <property type="protein sequence ID" value="MRX08724.1"/>
    <property type="molecule type" value="Genomic_DNA"/>
</dbReference>
<feature type="domain" description="GGDEF" evidence="5">
    <location>
        <begin position="505"/>
        <end position="643"/>
    </location>
</feature>
<reference evidence="6 7" key="1">
    <citation type="submission" date="2019-11" db="EMBL/GenBank/DDBJ databases">
        <title>Novel species isolated from a subtropical stream in China.</title>
        <authorList>
            <person name="Lu H."/>
        </authorList>
    </citation>
    <scope>NUCLEOTIDE SEQUENCE [LARGE SCALE GENOMIC DNA]</scope>
    <source>
        <strain evidence="6 7">FT25W</strain>
    </source>
</reference>
<dbReference type="InterPro" id="IPR000700">
    <property type="entry name" value="PAS-assoc_C"/>
</dbReference>
<feature type="domain" description="PAS" evidence="2">
    <location>
        <begin position="344"/>
        <end position="416"/>
    </location>
</feature>
<dbReference type="SMART" id="SM00086">
    <property type="entry name" value="PAC"/>
    <property type="match status" value="1"/>
</dbReference>
<dbReference type="InterPro" id="IPR013655">
    <property type="entry name" value="PAS_fold_3"/>
</dbReference>
<dbReference type="NCBIfam" id="TIGR00229">
    <property type="entry name" value="sensory_box"/>
    <property type="match status" value="1"/>
</dbReference>
<dbReference type="InterPro" id="IPR000160">
    <property type="entry name" value="GGDEF_dom"/>
</dbReference>
<dbReference type="InterPro" id="IPR001633">
    <property type="entry name" value="EAL_dom"/>
</dbReference>
<feature type="transmembrane region" description="Helical" evidence="1">
    <location>
        <begin position="21"/>
        <end position="45"/>
    </location>
</feature>
<dbReference type="Pfam" id="PF08447">
    <property type="entry name" value="PAS_3"/>
    <property type="match status" value="1"/>
</dbReference>
<dbReference type="SUPFAM" id="SSF55785">
    <property type="entry name" value="PYP-like sensor domain (PAS domain)"/>
    <property type="match status" value="1"/>
</dbReference>
<dbReference type="CDD" id="cd18773">
    <property type="entry name" value="PDC1_HK_sensor"/>
    <property type="match status" value="1"/>
</dbReference>
<name>A0A6L5QG14_9BURK</name>
<comment type="caution">
    <text evidence="6">The sequence shown here is derived from an EMBL/GenBank/DDBJ whole genome shotgun (WGS) entry which is preliminary data.</text>
</comment>
<dbReference type="FunFam" id="3.20.20.450:FF:000001">
    <property type="entry name" value="Cyclic di-GMP phosphodiesterase yahA"/>
    <property type="match status" value="1"/>
</dbReference>
<dbReference type="PROSITE" id="PS50883">
    <property type="entry name" value="EAL"/>
    <property type="match status" value="1"/>
</dbReference>
<evidence type="ECO:0000259" key="3">
    <source>
        <dbReference type="PROSITE" id="PS50113"/>
    </source>
</evidence>
<keyword evidence="1" id="KW-0472">Membrane</keyword>
<dbReference type="InterPro" id="IPR001610">
    <property type="entry name" value="PAC"/>
</dbReference>
<dbReference type="Gene3D" id="3.30.70.270">
    <property type="match status" value="1"/>
</dbReference>
<keyword evidence="1" id="KW-1133">Transmembrane helix</keyword>
<dbReference type="InterPro" id="IPR000014">
    <property type="entry name" value="PAS"/>
</dbReference>